<keyword evidence="1" id="KW-0472">Membrane</keyword>
<dbReference type="PANTHER" id="PTHR36834:SF1">
    <property type="entry name" value="INTEGRAL MEMBRANE PROTEIN"/>
    <property type="match status" value="1"/>
</dbReference>
<dbReference type="Proteomes" id="UP000272464">
    <property type="component" value="Unassembled WGS sequence"/>
</dbReference>
<feature type="transmembrane region" description="Helical" evidence="1">
    <location>
        <begin position="53"/>
        <end position="73"/>
    </location>
</feature>
<feature type="transmembrane region" description="Helical" evidence="1">
    <location>
        <begin position="99"/>
        <end position="119"/>
    </location>
</feature>
<dbReference type="RefSeq" id="WP_127198612.1">
    <property type="nucleotide sequence ID" value="NZ_RZNX01000002.1"/>
</dbReference>
<organism evidence="3 4">
    <name type="scientific">Paenibacillus zeisoli</name>
    <dbReference type="NCBI Taxonomy" id="2496267"/>
    <lineage>
        <taxon>Bacteria</taxon>
        <taxon>Bacillati</taxon>
        <taxon>Bacillota</taxon>
        <taxon>Bacilli</taxon>
        <taxon>Bacillales</taxon>
        <taxon>Paenibacillaceae</taxon>
        <taxon>Paenibacillus</taxon>
    </lineage>
</organism>
<accession>A0A3S1DB61</accession>
<keyword evidence="1" id="KW-0812">Transmembrane</keyword>
<dbReference type="OrthoDB" id="9805025at2"/>
<feature type="transmembrane region" description="Helical" evidence="1">
    <location>
        <begin position="157"/>
        <end position="179"/>
    </location>
</feature>
<dbReference type="Pfam" id="PF04892">
    <property type="entry name" value="VanZ"/>
    <property type="match status" value="1"/>
</dbReference>
<reference evidence="3 4" key="1">
    <citation type="submission" date="2018-12" db="EMBL/GenBank/DDBJ databases">
        <authorList>
            <person name="Sun L."/>
            <person name="Chen Z."/>
        </authorList>
    </citation>
    <scope>NUCLEOTIDE SEQUENCE [LARGE SCALE GENOMIC DNA]</scope>
    <source>
        <strain evidence="3 4">3-5-3</strain>
    </source>
</reference>
<dbReference type="AlphaFoldDB" id="A0A3S1DB61"/>
<feature type="transmembrane region" description="Helical" evidence="1">
    <location>
        <begin position="191"/>
        <end position="209"/>
    </location>
</feature>
<keyword evidence="4" id="KW-1185">Reference proteome</keyword>
<feature type="transmembrane region" description="Helical" evidence="1">
    <location>
        <begin position="12"/>
        <end position="32"/>
    </location>
</feature>
<dbReference type="InterPro" id="IPR053150">
    <property type="entry name" value="Teicoplanin_resist-assoc"/>
</dbReference>
<proteinExistence type="predicted"/>
<evidence type="ECO:0000313" key="4">
    <source>
        <dbReference type="Proteomes" id="UP000272464"/>
    </source>
</evidence>
<dbReference type="EMBL" id="RZNX01000002">
    <property type="protein sequence ID" value="RUT33498.1"/>
    <property type="molecule type" value="Genomic_DNA"/>
</dbReference>
<name>A0A3S1DB61_9BACL</name>
<gene>
    <name evidence="3" type="ORF">EJP77_07570</name>
</gene>
<evidence type="ECO:0000313" key="3">
    <source>
        <dbReference type="EMBL" id="RUT33498.1"/>
    </source>
</evidence>
<comment type="caution">
    <text evidence="3">The sequence shown here is derived from an EMBL/GenBank/DDBJ whole genome shotgun (WGS) entry which is preliminary data.</text>
</comment>
<evidence type="ECO:0000259" key="2">
    <source>
        <dbReference type="Pfam" id="PF04892"/>
    </source>
</evidence>
<protein>
    <submittedName>
        <fullName evidence="3">VanZ family protein</fullName>
    </submittedName>
</protein>
<dbReference type="PANTHER" id="PTHR36834">
    <property type="entry name" value="MEMBRANE PROTEIN-RELATED"/>
    <property type="match status" value="1"/>
</dbReference>
<keyword evidence="1" id="KW-1133">Transmembrane helix</keyword>
<dbReference type="InterPro" id="IPR006976">
    <property type="entry name" value="VanZ-like"/>
</dbReference>
<sequence length="474" mass="53368">MDIIAVIHALLRWGVLALVGGASIALVIWIVYMIYKKGFHGEKNMTKKQGVTAFLLSCWLLLVLGLTIASRGANYTGNINIDYFSGYINTWNKWSISELQLILFNMLMFVPLGFLLPLLWDKAERFKVTFLASVGTTALIEFGQLLTGKGIFEVDDLFHNCIGSLFGYFCMMAILSIIREKRIRFTPIAKVLILPCLIGMIIGGAFWVYESQPYGNLAFLPAAKQDMSKVNLTIDLTLPATPATASVYRNVHVKDNSYTKNVAAAVADVEGITFSSTTRREGDNKVYPGKSAQGNAVQLTFFVRTGTWSLTTWEDAASLTKDDVNSNRERYEDWFKKNGMLPDSAVFSVQNNDTLRWDAAVKKDLTTNTGPFASGSVLMQFGAKGNTVSLLYDIYWNEYVATESIISPKEAFSEVEAGKFEQYVPFRTNDKLYVENYELDYTYDTKGFYQPIYRFSGYINERENTWECEIPALK</sequence>
<feature type="domain" description="VanZ-like" evidence="2">
    <location>
        <begin position="25"/>
        <end position="173"/>
    </location>
</feature>
<evidence type="ECO:0000256" key="1">
    <source>
        <dbReference type="SAM" id="Phobius"/>
    </source>
</evidence>